<gene>
    <name evidence="1" type="ORF">AGQ41_22155</name>
</gene>
<dbReference type="EMBL" id="AAGMSH010000078">
    <property type="protein sequence ID" value="EBP6617535.1"/>
    <property type="molecule type" value="Genomic_DNA"/>
</dbReference>
<reference evidence="1" key="1">
    <citation type="submission" date="2018-07" db="EMBL/GenBank/DDBJ databases">
        <authorList>
            <consortium name="GenomeTrakr network: Whole genome sequencing for foodborne pathogen traceback"/>
        </authorList>
    </citation>
    <scope>NUCLEOTIDE SEQUENCE</scope>
    <source>
        <strain evidence="1">ADRDL-NGUA-38</strain>
    </source>
</reference>
<accession>A0A5U3S3P6</accession>
<evidence type="ECO:0000313" key="1">
    <source>
        <dbReference type="EMBL" id="EBP6617535.1"/>
    </source>
</evidence>
<proteinExistence type="predicted"/>
<sequence>MKAGVCLFLESFSLDKDEYIIIQQISDLKNLMKRMNSEFTKFCKSNEFDSKLALSICSTSSDIGGLMSQFYDMGKVEVLSLGCDDLL</sequence>
<feature type="non-terminal residue" evidence="1">
    <location>
        <position position="87"/>
    </location>
</feature>
<comment type="caution">
    <text evidence="1">The sequence shown here is derived from an EMBL/GenBank/DDBJ whole genome shotgun (WGS) entry which is preliminary data.</text>
</comment>
<dbReference type="AlphaFoldDB" id="A0A5U3S3P6"/>
<protein>
    <submittedName>
        <fullName evidence="1">Uncharacterized protein</fullName>
    </submittedName>
</protein>
<name>A0A5U3S3P6_SALET</name>
<organism evidence="1">
    <name type="scientific">Salmonella enterica I</name>
    <dbReference type="NCBI Taxonomy" id="59201"/>
    <lineage>
        <taxon>Bacteria</taxon>
        <taxon>Pseudomonadati</taxon>
        <taxon>Pseudomonadota</taxon>
        <taxon>Gammaproteobacteria</taxon>
        <taxon>Enterobacterales</taxon>
        <taxon>Enterobacteriaceae</taxon>
        <taxon>Salmonella</taxon>
    </lineage>
</organism>